<comment type="catalytic activity">
    <reaction evidence="3 5">
        <text>a quinone + NADH + 5 H(+)(in) = a quinol + NAD(+) + 4 H(+)(out)</text>
        <dbReference type="Rhea" id="RHEA:57888"/>
        <dbReference type="ChEBI" id="CHEBI:15378"/>
        <dbReference type="ChEBI" id="CHEBI:24646"/>
        <dbReference type="ChEBI" id="CHEBI:57540"/>
        <dbReference type="ChEBI" id="CHEBI:57945"/>
        <dbReference type="ChEBI" id="CHEBI:132124"/>
    </reaction>
</comment>
<keyword evidence="8" id="KW-1185">Reference proteome</keyword>
<keyword evidence="3 4" id="KW-1278">Translocase</keyword>
<dbReference type="GO" id="GO:0005886">
    <property type="term" value="C:plasma membrane"/>
    <property type="evidence" value="ECO:0007669"/>
    <property type="project" value="UniProtKB-SubCell"/>
</dbReference>
<name>A0A7Y9TJB3_9BACT</name>
<dbReference type="HAMAP" id="MF_01357">
    <property type="entry name" value="NDH1_NuoC"/>
    <property type="match status" value="1"/>
</dbReference>
<dbReference type="InterPro" id="IPR037232">
    <property type="entry name" value="NADH_quin_OxRdtase_su_C/D-like"/>
</dbReference>
<dbReference type="RefSeq" id="WP_179487252.1">
    <property type="nucleotide sequence ID" value="NZ_JACCCW010000001.1"/>
</dbReference>
<sequence>MNLELLESEIEANVPGCRLEIIPNPSPSAQHSLLINPEHALTIAEFLRDAAHLRFDYCSNVTGIDWPAPESSGKIKLKEMGDGMEQDVEEEIKIQDAGYLEVVYHLYSMEKKHGPVTLRMRTEDRAERVHLPSLTPVWRSADFQEREIFDLYGVVFDGHPDLRRILMWDEFEDHPMRKDYREPDDYEYEPTAHDEVLRKAKQHHSTIV</sequence>
<gene>
    <name evidence="3" type="primary">nuoC</name>
    <name evidence="7" type="ORF">HDF17_000389</name>
</gene>
<dbReference type="AlphaFoldDB" id="A0A7Y9TJB3"/>
<dbReference type="GO" id="GO:0048038">
    <property type="term" value="F:quinone binding"/>
    <property type="evidence" value="ECO:0007669"/>
    <property type="project" value="UniProtKB-KW"/>
</dbReference>
<dbReference type="PANTHER" id="PTHR10884">
    <property type="entry name" value="NADH DEHYDROGENASE UBIQUINONE IRON-SULFUR PROTEIN 3"/>
    <property type="match status" value="1"/>
</dbReference>
<evidence type="ECO:0000256" key="3">
    <source>
        <dbReference type="HAMAP-Rule" id="MF_01357"/>
    </source>
</evidence>
<dbReference type="PANTHER" id="PTHR10884:SF14">
    <property type="entry name" value="NADH DEHYDROGENASE [UBIQUINONE] IRON-SULFUR PROTEIN 3, MITOCHONDRIAL"/>
    <property type="match status" value="1"/>
</dbReference>
<evidence type="ECO:0000313" key="7">
    <source>
        <dbReference type="EMBL" id="NYF78102.1"/>
    </source>
</evidence>
<evidence type="ECO:0000256" key="5">
    <source>
        <dbReference type="RuleBase" id="RU003582"/>
    </source>
</evidence>
<dbReference type="Gene3D" id="3.30.460.80">
    <property type="entry name" value="NADH:ubiquinone oxidoreductase, 30kDa subunit"/>
    <property type="match status" value="1"/>
</dbReference>
<dbReference type="SUPFAM" id="SSF143243">
    <property type="entry name" value="Nqo5-like"/>
    <property type="match status" value="1"/>
</dbReference>
<dbReference type="EMBL" id="JACCCW010000001">
    <property type="protein sequence ID" value="NYF78102.1"/>
    <property type="molecule type" value="Genomic_DNA"/>
</dbReference>
<evidence type="ECO:0000313" key="8">
    <source>
        <dbReference type="Proteomes" id="UP000589520"/>
    </source>
</evidence>
<keyword evidence="3" id="KW-0472">Membrane</keyword>
<comment type="subunit">
    <text evidence="3">NDH-1 is composed of 14 different subunits. Subunits NuoB, C, D, E, F, and G constitute the peripheral sector of the complex.</text>
</comment>
<keyword evidence="3 4" id="KW-0520">NAD</keyword>
<evidence type="ECO:0000256" key="2">
    <source>
        <dbReference type="ARBA" id="ARBA00022448"/>
    </source>
</evidence>
<organism evidence="7 8">
    <name type="scientific">Granulicella arctica</name>
    <dbReference type="NCBI Taxonomy" id="940613"/>
    <lineage>
        <taxon>Bacteria</taxon>
        <taxon>Pseudomonadati</taxon>
        <taxon>Acidobacteriota</taxon>
        <taxon>Terriglobia</taxon>
        <taxon>Terriglobales</taxon>
        <taxon>Acidobacteriaceae</taxon>
        <taxon>Granulicella</taxon>
    </lineage>
</organism>
<comment type="subcellular location">
    <subcellularLocation>
        <location evidence="3">Cell membrane</location>
        <topology evidence="3">Peripheral membrane protein</topology>
        <orientation evidence="3">Cytoplasmic side</orientation>
    </subcellularLocation>
</comment>
<comment type="caution">
    <text evidence="7">The sequence shown here is derived from an EMBL/GenBank/DDBJ whole genome shotgun (WGS) entry which is preliminary data.</text>
</comment>
<evidence type="ECO:0000256" key="1">
    <source>
        <dbReference type="ARBA" id="ARBA00007569"/>
    </source>
</evidence>
<dbReference type="EC" id="7.1.1.-" evidence="3"/>
<comment type="similarity">
    <text evidence="1 3 4">Belongs to the complex I 30 kDa subunit family.</text>
</comment>
<comment type="function">
    <text evidence="3">NDH-1 shuttles electrons from NADH, via FMN and iron-sulfur (Fe-S) centers, to quinones in the respiratory chain. The immediate electron acceptor for the enzyme in this species is believed to be ubiquinone. Couples the redox reaction to proton translocation (for every two electrons transferred, four hydrogen ions are translocated across the cytoplasmic membrane), and thus conserves the redox energy in a proton gradient.</text>
</comment>
<evidence type="ECO:0000256" key="4">
    <source>
        <dbReference type="RuleBase" id="RU003456"/>
    </source>
</evidence>
<dbReference type="GO" id="GO:0050136">
    <property type="term" value="F:NADH dehydrogenase (quinone) (non-electrogenic) activity"/>
    <property type="evidence" value="ECO:0007669"/>
    <property type="project" value="UniProtKB-UniRule"/>
</dbReference>
<protein>
    <recommendedName>
        <fullName evidence="3">NADH-quinone oxidoreductase subunit C</fullName>
        <ecNumber evidence="3">7.1.1.-</ecNumber>
    </recommendedName>
    <alternativeName>
        <fullName evidence="3">NADH dehydrogenase I subunit C</fullName>
    </alternativeName>
    <alternativeName>
        <fullName evidence="3">NDH-1 subunit C</fullName>
    </alternativeName>
</protein>
<dbReference type="InterPro" id="IPR001268">
    <property type="entry name" value="NADH_UbQ_OxRdtase_30kDa_su"/>
</dbReference>
<dbReference type="PROSITE" id="PS00542">
    <property type="entry name" value="COMPLEX1_30K"/>
    <property type="match status" value="1"/>
</dbReference>
<dbReference type="InterPro" id="IPR020396">
    <property type="entry name" value="NADH_UbQ_OxRdtase_CS"/>
</dbReference>
<keyword evidence="3" id="KW-0830">Ubiquinone</keyword>
<evidence type="ECO:0000259" key="6">
    <source>
        <dbReference type="Pfam" id="PF00329"/>
    </source>
</evidence>
<accession>A0A7Y9TJB3</accession>
<proteinExistence type="inferred from homology"/>
<dbReference type="Pfam" id="PF00329">
    <property type="entry name" value="Complex1_30kDa"/>
    <property type="match status" value="1"/>
</dbReference>
<dbReference type="Proteomes" id="UP000589520">
    <property type="component" value="Unassembled WGS sequence"/>
</dbReference>
<dbReference type="GO" id="GO:0008137">
    <property type="term" value="F:NADH dehydrogenase (ubiquinone) activity"/>
    <property type="evidence" value="ECO:0007669"/>
    <property type="project" value="InterPro"/>
</dbReference>
<keyword evidence="3" id="KW-1003">Cell membrane</keyword>
<keyword evidence="2 3" id="KW-0813">Transport</keyword>
<dbReference type="InterPro" id="IPR010218">
    <property type="entry name" value="NADH_DH_suC"/>
</dbReference>
<reference evidence="7 8" key="1">
    <citation type="submission" date="2020-07" db="EMBL/GenBank/DDBJ databases">
        <title>Genomic Encyclopedia of Type Strains, Phase IV (KMG-V): Genome sequencing to study the core and pangenomes of soil and plant-associated prokaryotes.</title>
        <authorList>
            <person name="Whitman W."/>
        </authorList>
    </citation>
    <scope>NUCLEOTIDE SEQUENCE [LARGE SCALE GENOMIC DNA]</scope>
    <source>
        <strain evidence="7 8">X4EP2</strain>
    </source>
</reference>
<keyword evidence="3 5" id="KW-0874">Quinone</keyword>
<feature type="domain" description="NADH:ubiquinone oxidoreductase 30kDa subunit" evidence="6">
    <location>
        <begin position="35"/>
        <end position="181"/>
    </location>
</feature>